<keyword evidence="4" id="KW-1185">Reference proteome</keyword>
<evidence type="ECO:0000313" key="3">
    <source>
        <dbReference type="EMBL" id="TCO77005.1"/>
    </source>
</evidence>
<dbReference type="RefSeq" id="WP_162883894.1">
    <property type="nucleotide sequence ID" value="NZ_QQSW01000008.1"/>
</dbReference>
<dbReference type="EMBL" id="SLWX01000003">
    <property type="protein sequence ID" value="TCO77005.1"/>
    <property type="molecule type" value="Genomic_DNA"/>
</dbReference>
<feature type="domain" description="FAD dependent oxidoreductase" evidence="2">
    <location>
        <begin position="6"/>
        <end position="354"/>
    </location>
</feature>
<dbReference type="PANTHER" id="PTHR13847:SF287">
    <property type="entry name" value="FAD-DEPENDENT OXIDOREDUCTASE DOMAIN-CONTAINING PROTEIN 1"/>
    <property type="match status" value="1"/>
</dbReference>
<name>A0A4R2LCF6_9GAMM</name>
<dbReference type="GO" id="GO:0016491">
    <property type="term" value="F:oxidoreductase activity"/>
    <property type="evidence" value="ECO:0007669"/>
    <property type="project" value="UniProtKB-KW"/>
</dbReference>
<dbReference type="Pfam" id="PF01266">
    <property type="entry name" value="DAO"/>
    <property type="match status" value="1"/>
</dbReference>
<dbReference type="GO" id="GO:0005737">
    <property type="term" value="C:cytoplasm"/>
    <property type="evidence" value="ECO:0007669"/>
    <property type="project" value="TreeGrafter"/>
</dbReference>
<dbReference type="Gene3D" id="3.30.9.10">
    <property type="entry name" value="D-Amino Acid Oxidase, subunit A, domain 2"/>
    <property type="match status" value="1"/>
</dbReference>
<evidence type="ECO:0000313" key="4">
    <source>
        <dbReference type="Proteomes" id="UP000294980"/>
    </source>
</evidence>
<proteinExistence type="predicted"/>
<dbReference type="InterPro" id="IPR036188">
    <property type="entry name" value="FAD/NAD-bd_sf"/>
</dbReference>
<gene>
    <name evidence="3" type="ORF">EV688_10318</name>
</gene>
<evidence type="ECO:0000256" key="1">
    <source>
        <dbReference type="ARBA" id="ARBA00023002"/>
    </source>
</evidence>
<dbReference type="Proteomes" id="UP000294980">
    <property type="component" value="Unassembled WGS sequence"/>
</dbReference>
<protein>
    <submittedName>
        <fullName evidence="3">Glycine oxidase</fullName>
    </submittedName>
</protein>
<accession>A0A4R2LCF6</accession>
<comment type="caution">
    <text evidence="3">The sequence shown here is derived from an EMBL/GenBank/DDBJ whole genome shotgun (WGS) entry which is preliminary data.</text>
</comment>
<keyword evidence="1" id="KW-0560">Oxidoreductase</keyword>
<evidence type="ECO:0000259" key="2">
    <source>
        <dbReference type="Pfam" id="PF01266"/>
    </source>
</evidence>
<organism evidence="3 4">
    <name type="scientific">Chromatocurvus halotolerans</name>
    <dbReference type="NCBI Taxonomy" id="1132028"/>
    <lineage>
        <taxon>Bacteria</taxon>
        <taxon>Pseudomonadati</taxon>
        <taxon>Pseudomonadota</taxon>
        <taxon>Gammaproteobacteria</taxon>
        <taxon>Cellvibrionales</taxon>
        <taxon>Halieaceae</taxon>
        <taxon>Chromatocurvus</taxon>
    </lineage>
</organism>
<reference evidence="3 4" key="1">
    <citation type="submission" date="2019-03" db="EMBL/GenBank/DDBJ databases">
        <title>Genomic Encyclopedia of Type Strains, Phase IV (KMG-IV): sequencing the most valuable type-strain genomes for metagenomic binning, comparative biology and taxonomic classification.</title>
        <authorList>
            <person name="Goeker M."/>
        </authorList>
    </citation>
    <scope>NUCLEOTIDE SEQUENCE [LARGE SCALE GENOMIC DNA]</scope>
    <source>
        <strain evidence="3 4">DSM 23344</strain>
    </source>
</reference>
<dbReference type="PANTHER" id="PTHR13847">
    <property type="entry name" value="SARCOSINE DEHYDROGENASE-RELATED"/>
    <property type="match status" value="1"/>
</dbReference>
<sequence length="374" mass="39204">MPKPELLIVGGGITGLCAAISAAQQGARVTLVDAAVNAGTTANAGSLHVQLQSRFMRLYPEQAPNVEASLPLYLRAVREWDALEATHGPFEMVRKGGLMLAEDAEQLAFLETKARREADKGLDVEILDRAALERIAPWLGPQIIGAELCRDEGKLNPLAANIRLQAVARSLGVSLVRDRITSLLIGSDVQLRGETDSYRADQVIIAAAWGAGDLVSGLGLALPSRAEPLHMNITEPAAAGIEHLIQHAERSITLKQLQSGQIVIGGGWPAQSRGNHAVPEVLATSMLGNVALAGRLVPGITGLRVIRTWAGMNTTIDGKTALGRLAGAERVIVAVPGDAGYTLGPLVGRLAAELAGDVPGDVDIAPFSLARFAA</sequence>
<dbReference type="InterPro" id="IPR006076">
    <property type="entry name" value="FAD-dep_OxRdtase"/>
</dbReference>
<dbReference type="AlphaFoldDB" id="A0A4R2LCF6"/>
<dbReference type="Gene3D" id="3.50.50.60">
    <property type="entry name" value="FAD/NAD(P)-binding domain"/>
    <property type="match status" value="1"/>
</dbReference>
<dbReference type="SUPFAM" id="SSF51905">
    <property type="entry name" value="FAD/NAD(P)-binding domain"/>
    <property type="match status" value="1"/>
</dbReference>